<feature type="transmembrane region" description="Helical" evidence="1">
    <location>
        <begin position="141"/>
        <end position="162"/>
    </location>
</feature>
<dbReference type="Proteomes" id="UP000187412">
    <property type="component" value="Unassembled WGS sequence"/>
</dbReference>
<sequence length="242" mass="27360">MTIFRDAWVLVRADFRGDKLNIVRALLFSIIFMGYMAAMTVMVTEDALSGSDGRLMSDFLLISMIPMLGFTFSRRTMKYLSEDSYTRMLAYMRSLPVPAAVILCKRKLDAMFSFCLNGVLFFGLMYAISDDIRSQLPGTSYVAFAFTWIGYGLMMTGIYIFVEFLVSGKAYFWITLALMTSSFGVALLIQWADGNLFLYSVSCSKEWGLLSPLMWGTLLLGTVSVQLFSKLTIHRLKSRDLV</sequence>
<proteinExistence type="predicted"/>
<feature type="transmembrane region" description="Helical" evidence="1">
    <location>
        <begin position="171"/>
        <end position="192"/>
    </location>
</feature>
<keyword evidence="1" id="KW-1133">Transmembrane helix</keyword>
<protein>
    <recommendedName>
        <fullName evidence="4">ABC transporter permease</fullName>
    </recommendedName>
</protein>
<evidence type="ECO:0000313" key="3">
    <source>
        <dbReference type="Proteomes" id="UP000187412"/>
    </source>
</evidence>
<dbReference type="EMBL" id="MPTB01000048">
    <property type="protein sequence ID" value="OMD41052.1"/>
    <property type="molecule type" value="Genomic_DNA"/>
</dbReference>
<feature type="transmembrane region" description="Helical" evidence="1">
    <location>
        <begin position="55"/>
        <end position="72"/>
    </location>
</feature>
<evidence type="ECO:0000256" key="1">
    <source>
        <dbReference type="SAM" id="Phobius"/>
    </source>
</evidence>
<evidence type="ECO:0000313" key="2">
    <source>
        <dbReference type="EMBL" id="OMD41052.1"/>
    </source>
</evidence>
<feature type="transmembrane region" description="Helical" evidence="1">
    <location>
        <begin position="21"/>
        <end position="43"/>
    </location>
</feature>
<keyword evidence="1" id="KW-0812">Transmembrane</keyword>
<feature type="transmembrane region" description="Helical" evidence="1">
    <location>
        <begin position="110"/>
        <end position="129"/>
    </location>
</feature>
<feature type="transmembrane region" description="Helical" evidence="1">
    <location>
        <begin position="212"/>
        <end position="229"/>
    </location>
</feature>
<accession>A0ABX3H252</accession>
<gene>
    <name evidence="2" type="ORF">BSK56_28075</name>
</gene>
<reference evidence="2 3" key="1">
    <citation type="submission" date="2016-10" db="EMBL/GenBank/DDBJ databases">
        <title>Paenibacillus species isolates.</title>
        <authorList>
            <person name="Beno S.M."/>
        </authorList>
    </citation>
    <scope>NUCLEOTIDE SEQUENCE [LARGE SCALE GENOMIC DNA]</scope>
    <source>
        <strain evidence="2 3">FSL H7-0744</strain>
    </source>
</reference>
<evidence type="ECO:0008006" key="4">
    <source>
        <dbReference type="Google" id="ProtNLM"/>
    </source>
</evidence>
<dbReference type="RefSeq" id="WP_076113738.1">
    <property type="nucleotide sequence ID" value="NZ_MPTB01000048.1"/>
</dbReference>
<organism evidence="2 3">
    <name type="scientific">Paenibacillus borealis</name>
    <dbReference type="NCBI Taxonomy" id="160799"/>
    <lineage>
        <taxon>Bacteria</taxon>
        <taxon>Bacillati</taxon>
        <taxon>Bacillota</taxon>
        <taxon>Bacilli</taxon>
        <taxon>Bacillales</taxon>
        <taxon>Paenibacillaceae</taxon>
        <taxon>Paenibacillus</taxon>
    </lineage>
</organism>
<keyword evidence="1" id="KW-0472">Membrane</keyword>
<name>A0ABX3H252_PAEBO</name>
<keyword evidence="3" id="KW-1185">Reference proteome</keyword>
<comment type="caution">
    <text evidence="2">The sequence shown here is derived from an EMBL/GenBank/DDBJ whole genome shotgun (WGS) entry which is preliminary data.</text>
</comment>